<dbReference type="AlphaFoldDB" id="A0A2N0NWJ6"/>
<evidence type="ECO:0000313" key="1">
    <source>
        <dbReference type="EMBL" id="PKB98932.1"/>
    </source>
</evidence>
<evidence type="ECO:0000313" key="2">
    <source>
        <dbReference type="Proteomes" id="UP000232722"/>
    </source>
</evidence>
<reference evidence="1 2" key="1">
    <citation type="submission" date="2016-04" db="EMBL/GenBank/DDBJ databases">
        <title>Genome analyses suggest a sexual origin of heterokaryosis in a supposedly ancient asexual fungus.</title>
        <authorList>
            <person name="Ropars J."/>
            <person name="Sedzielewska K."/>
            <person name="Noel J."/>
            <person name="Charron P."/>
            <person name="Farinelli L."/>
            <person name="Marton T."/>
            <person name="Kruger M."/>
            <person name="Pelin A."/>
            <person name="Brachmann A."/>
            <person name="Corradi N."/>
        </authorList>
    </citation>
    <scope>NUCLEOTIDE SEQUENCE [LARGE SCALE GENOMIC DNA]</scope>
    <source>
        <strain evidence="1 2">A5</strain>
    </source>
</reference>
<gene>
    <name evidence="1" type="ORF">RhiirA5_366725</name>
</gene>
<comment type="caution">
    <text evidence="1">The sequence shown here is derived from an EMBL/GenBank/DDBJ whole genome shotgun (WGS) entry which is preliminary data.</text>
</comment>
<accession>A0A2N0NWJ6</accession>
<sequence length="73" mass="8163">IYCSKFFIGYATGITGITKLNENDSIQAFNITIFYPIDPSTPCYIPKLTNSQVLSVNNCKFSLGNNNEIDLTY</sequence>
<protein>
    <submittedName>
        <fullName evidence="1">Uncharacterized protein</fullName>
    </submittedName>
</protein>
<proteinExistence type="predicted"/>
<name>A0A2N0NWJ6_9GLOM</name>
<feature type="non-terminal residue" evidence="1">
    <location>
        <position position="1"/>
    </location>
</feature>
<dbReference type="EMBL" id="LLXJ01002412">
    <property type="protein sequence ID" value="PKB98932.1"/>
    <property type="molecule type" value="Genomic_DNA"/>
</dbReference>
<organism evidence="1 2">
    <name type="scientific">Rhizophagus irregularis</name>
    <dbReference type="NCBI Taxonomy" id="588596"/>
    <lineage>
        <taxon>Eukaryota</taxon>
        <taxon>Fungi</taxon>
        <taxon>Fungi incertae sedis</taxon>
        <taxon>Mucoromycota</taxon>
        <taxon>Glomeromycotina</taxon>
        <taxon>Glomeromycetes</taxon>
        <taxon>Glomerales</taxon>
        <taxon>Glomeraceae</taxon>
        <taxon>Rhizophagus</taxon>
    </lineage>
</organism>
<reference evidence="1 2" key="2">
    <citation type="submission" date="2017-09" db="EMBL/GenBank/DDBJ databases">
        <title>Extensive intraspecific genome diversity in a model arbuscular mycorrhizal fungus.</title>
        <authorList>
            <person name="Chen E.C."/>
            <person name="Morin E."/>
            <person name="Beaudet D."/>
            <person name="Noel J."/>
            <person name="Ndikumana S."/>
            <person name="Charron P."/>
            <person name="St-Onge C."/>
            <person name="Giorgi J."/>
            <person name="Grigoriev I.V."/>
            <person name="Roux C."/>
            <person name="Martin F.M."/>
            <person name="Corradi N."/>
        </authorList>
    </citation>
    <scope>NUCLEOTIDE SEQUENCE [LARGE SCALE GENOMIC DNA]</scope>
    <source>
        <strain evidence="1 2">A5</strain>
    </source>
</reference>
<dbReference type="Proteomes" id="UP000232722">
    <property type="component" value="Unassembled WGS sequence"/>
</dbReference>